<protein>
    <submittedName>
        <fullName evidence="2">Uncharacterized protein</fullName>
    </submittedName>
</protein>
<keyword evidence="1" id="KW-0472">Membrane</keyword>
<accession>A0ABP0YFG0</accession>
<organism evidence="2 3">
    <name type="scientific">Citrullus colocynthis</name>
    <name type="common">colocynth</name>
    <dbReference type="NCBI Taxonomy" id="252529"/>
    <lineage>
        <taxon>Eukaryota</taxon>
        <taxon>Viridiplantae</taxon>
        <taxon>Streptophyta</taxon>
        <taxon>Embryophyta</taxon>
        <taxon>Tracheophyta</taxon>
        <taxon>Spermatophyta</taxon>
        <taxon>Magnoliopsida</taxon>
        <taxon>eudicotyledons</taxon>
        <taxon>Gunneridae</taxon>
        <taxon>Pentapetalae</taxon>
        <taxon>rosids</taxon>
        <taxon>fabids</taxon>
        <taxon>Cucurbitales</taxon>
        <taxon>Cucurbitaceae</taxon>
        <taxon>Benincaseae</taxon>
        <taxon>Citrullus</taxon>
    </lineage>
</organism>
<keyword evidence="1" id="KW-0812">Transmembrane</keyword>
<proteinExistence type="predicted"/>
<feature type="transmembrane region" description="Helical" evidence="1">
    <location>
        <begin position="64"/>
        <end position="86"/>
    </location>
</feature>
<sequence>MALVYPFLVYHWRGGITVAKTSLRYLQCLSSSKRLAVTGAWDSTNGYWLGTIYVKFYDSTRIGFLYSLLIFWYILGLIIGCILTNMDGMYTSQSRWLYYDFKFECPVQKHRQCFT</sequence>
<reference evidence="2 3" key="1">
    <citation type="submission" date="2024-03" db="EMBL/GenBank/DDBJ databases">
        <authorList>
            <person name="Gkanogiannis A."/>
            <person name="Becerra Lopez-Lavalle L."/>
        </authorList>
    </citation>
    <scope>NUCLEOTIDE SEQUENCE [LARGE SCALE GENOMIC DNA]</scope>
</reference>
<keyword evidence="1" id="KW-1133">Transmembrane helix</keyword>
<gene>
    <name evidence="2" type="ORF">CITCOLO1_LOCUS11222</name>
</gene>
<keyword evidence="3" id="KW-1185">Reference proteome</keyword>
<dbReference type="Proteomes" id="UP001642487">
    <property type="component" value="Chromosome 3"/>
</dbReference>
<evidence type="ECO:0000313" key="3">
    <source>
        <dbReference type="Proteomes" id="UP001642487"/>
    </source>
</evidence>
<evidence type="ECO:0000256" key="1">
    <source>
        <dbReference type="SAM" id="Phobius"/>
    </source>
</evidence>
<dbReference type="EMBL" id="OZ021737">
    <property type="protein sequence ID" value="CAK9319228.1"/>
    <property type="molecule type" value="Genomic_DNA"/>
</dbReference>
<evidence type="ECO:0000313" key="2">
    <source>
        <dbReference type="EMBL" id="CAK9319228.1"/>
    </source>
</evidence>
<name>A0ABP0YFG0_9ROSI</name>